<dbReference type="AlphaFoldDB" id="A0A1Y1VW02"/>
<dbReference type="EMBL" id="MCFG01000474">
    <property type="protein sequence ID" value="ORX65166.1"/>
    <property type="molecule type" value="Genomic_DNA"/>
</dbReference>
<dbReference type="Proteomes" id="UP000193944">
    <property type="component" value="Unassembled WGS sequence"/>
</dbReference>
<proteinExistence type="predicted"/>
<accession>A0A1Y1VW02</accession>
<feature type="non-terminal residue" evidence="1">
    <location>
        <position position="70"/>
    </location>
</feature>
<keyword evidence="2" id="KW-1185">Reference proteome</keyword>
<name>A0A1Y1VW02_9FUNG</name>
<sequence length="70" mass="7837">MPGFNQESVNSNVLLKNIIISKLRNNNSSEYFSFLREAETTEYIPTGRSLGIGSFAIAIEVVHIKTGKKY</sequence>
<dbReference type="STRING" id="1754192.A0A1Y1VW02"/>
<organism evidence="1 2">
    <name type="scientific">Anaeromyces robustus</name>
    <dbReference type="NCBI Taxonomy" id="1754192"/>
    <lineage>
        <taxon>Eukaryota</taxon>
        <taxon>Fungi</taxon>
        <taxon>Fungi incertae sedis</taxon>
        <taxon>Chytridiomycota</taxon>
        <taxon>Chytridiomycota incertae sedis</taxon>
        <taxon>Neocallimastigomycetes</taxon>
        <taxon>Neocallimastigales</taxon>
        <taxon>Neocallimastigaceae</taxon>
        <taxon>Anaeromyces</taxon>
    </lineage>
</organism>
<protein>
    <recommendedName>
        <fullName evidence="3">Protein kinase domain-containing protein</fullName>
    </recommendedName>
</protein>
<evidence type="ECO:0000313" key="1">
    <source>
        <dbReference type="EMBL" id="ORX65166.1"/>
    </source>
</evidence>
<evidence type="ECO:0000313" key="2">
    <source>
        <dbReference type="Proteomes" id="UP000193944"/>
    </source>
</evidence>
<evidence type="ECO:0008006" key="3">
    <source>
        <dbReference type="Google" id="ProtNLM"/>
    </source>
</evidence>
<gene>
    <name evidence="1" type="ORF">BCR32DRAFT_286631</name>
</gene>
<comment type="caution">
    <text evidence="1">The sequence shown here is derived from an EMBL/GenBank/DDBJ whole genome shotgun (WGS) entry which is preliminary data.</text>
</comment>
<reference evidence="1 2" key="1">
    <citation type="submission" date="2016-08" db="EMBL/GenBank/DDBJ databases">
        <title>A Parts List for Fungal Cellulosomes Revealed by Comparative Genomics.</title>
        <authorList>
            <consortium name="DOE Joint Genome Institute"/>
            <person name="Haitjema C.H."/>
            <person name="Gilmore S.P."/>
            <person name="Henske J.K."/>
            <person name="Solomon K.V."/>
            <person name="De Groot R."/>
            <person name="Kuo A."/>
            <person name="Mondo S.J."/>
            <person name="Salamov A.A."/>
            <person name="Labutti K."/>
            <person name="Zhao Z."/>
            <person name="Chiniquy J."/>
            <person name="Barry K."/>
            <person name="Brewer H.M."/>
            <person name="Purvine S.O."/>
            <person name="Wright A.T."/>
            <person name="Boxma B."/>
            <person name="Van Alen T."/>
            <person name="Hackstein J.H."/>
            <person name="Baker S.E."/>
            <person name="Grigoriev I.V."/>
            <person name="O'Malley M.A."/>
        </authorList>
    </citation>
    <scope>NUCLEOTIDE SEQUENCE [LARGE SCALE GENOMIC DNA]</scope>
    <source>
        <strain evidence="1 2">S4</strain>
    </source>
</reference>
<reference evidence="1 2" key="2">
    <citation type="submission" date="2016-08" db="EMBL/GenBank/DDBJ databases">
        <title>Pervasive Adenine N6-methylation of Active Genes in Fungi.</title>
        <authorList>
            <consortium name="DOE Joint Genome Institute"/>
            <person name="Mondo S.J."/>
            <person name="Dannebaum R.O."/>
            <person name="Kuo R.C."/>
            <person name="Labutti K."/>
            <person name="Haridas S."/>
            <person name="Kuo A."/>
            <person name="Salamov A."/>
            <person name="Ahrendt S.R."/>
            <person name="Lipzen A."/>
            <person name="Sullivan W."/>
            <person name="Andreopoulos W.B."/>
            <person name="Clum A."/>
            <person name="Lindquist E."/>
            <person name="Daum C."/>
            <person name="Ramamoorthy G.K."/>
            <person name="Gryganskyi A."/>
            <person name="Culley D."/>
            <person name="Magnuson J.K."/>
            <person name="James T.Y."/>
            <person name="O'Malley M.A."/>
            <person name="Stajich J.E."/>
            <person name="Spatafora J.W."/>
            <person name="Visel A."/>
            <person name="Grigoriev I.V."/>
        </authorList>
    </citation>
    <scope>NUCLEOTIDE SEQUENCE [LARGE SCALE GENOMIC DNA]</scope>
    <source>
        <strain evidence="1 2">S4</strain>
    </source>
</reference>